<dbReference type="Proteomes" id="UP000790787">
    <property type="component" value="Chromosome 12"/>
</dbReference>
<name>A0AC58SF26_TOBAC</name>
<organism evidence="1 2">
    <name type="scientific">Nicotiana tabacum</name>
    <name type="common">Common tobacco</name>
    <dbReference type="NCBI Taxonomy" id="4097"/>
    <lineage>
        <taxon>Eukaryota</taxon>
        <taxon>Viridiplantae</taxon>
        <taxon>Streptophyta</taxon>
        <taxon>Embryophyta</taxon>
        <taxon>Tracheophyta</taxon>
        <taxon>Spermatophyta</taxon>
        <taxon>Magnoliopsida</taxon>
        <taxon>eudicotyledons</taxon>
        <taxon>Gunneridae</taxon>
        <taxon>Pentapetalae</taxon>
        <taxon>asterids</taxon>
        <taxon>lamiids</taxon>
        <taxon>Solanales</taxon>
        <taxon>Solanaceae</taxon>
        <taxon>Nicotianoideae</taxon>
        <taxon>Nicotianeae</taxon>
        <taxon>Nicotiana</taxon>
    </lineage>
</organism>
<reference evidence="2" key="2">
    <citation type="submission" date="2025-08" db="UniProtKB">
        <authorList>
            <consortium name="RefSeq"/>
        </authorList>
    </citation>
    <scope>IDENTIFICATION</scope>
    <source>
        <tissue evidence="2">Leaf</tissue>
    </source>
</reference>
<evidence type="ECO:0000313" key="2">
    <source>
        <dbReference type="RefSeq" id="XP_075083582.1"/>
    </source>
</evidence>
<proteinExistence type="predicted"/>
<protein>
    <submittedName>
        <fullName evidence="2">Uncharacterized protein LOC142167317</fullName>
    </submittedName>
</protein>
<accession>A0AC58SF26</accession>
<evidence type="ECO:0000313" key="1">
    <source>
        <dbReference type="Proteomes" id="UP000790787"/>
    </source>
</evidence>
<dbReference type="RefSeq" id="XP_075083582.1">
    <property type="nucleotide sequence ID" value="XM_075227481.1"/>
</dbReference>
<gene>
    <name evidence="2" type="primary">LOC142167317</name>
</gene>
<keyword evidence="1" id="KW-1185">Reference proteome</keyword>
<sequence>MPAYSKFVKEILSNKRKLEETSVVKLTENCASTSLMPMSIFRKLEREIRPTKFVLVSLQIADQMTIIPEGIVEDVLVRVDKFVFLVDFIVANMKENKEVPLILGRPFLATGRDYFGYSVKSSHAKSGEIKCGVQDEESNRGT</sequence>
<reference evidence="1" key="1">
    <citation type="journal article" date="2014" name="Nat. Commun.">
        <title>The tobacco genome sequence and its comparison with those of tomato and potato.</title>
        <authorList>
            <person name="Sierro N."/>
            <person name="Battey J.N."/>
            <person name="Ouadi S."/>
            <person name="Bakaher N."/>
            <person name="Bovet L."/>
            <person name="Willig A."/>
            <person name="Goepfert S."/>
            <person name="Peitsch M.C."/>
            <person name="Ivanov N.V."/>
        </authorList>
    </citation>
    <scope>NUCLEOTIDE SEQUENCE [LARGE SCALE GENOMIC DNA]</scope>
</reference>